<dbReference type="PROSITE" id="PS50977">
    <property type="entry name" value="HTH_TETR_2"/>
    <property type="match status" value="1"/>
</dbReference>
<organism evidence="4 5">
    <name type="scientific">Ruegeria meonggei</name>
    <dbReference type="NCBI Taxonomy" id="1446476"/>
    <lineage>
        <taxon>Bacteria</taxon>
        <taxon>Pseudomonadati</taxon>
        <taxon>Pseudomonadota</taxon>
        <taxon>Alphaproteobacteria</taxon>
        <taxon>Rhodobacterales</taxon>
        <taxon>Roseobacteraceae</taxon>
        <taxon>Ruegeria</taxon>
    </lineage>
</organism>
<name>A0A1X7AC24_9RHOB</name>
<evidence type="ECO:0000313" key="5">
    <source>
        <dbReference type="Proteomes" id="UP000193778"/>
    </source>
</evidence>
<sequence>MLEAKSPERTDAPQRIYRKPTRANGRQTYEKLLDVLEQNLPLRAEAAISLKDLAKLADVPTASAYHFFSSPDGAVAALAERYVEKFTDRLGPQESDRGFDDIWDLVGAKIDLARGIYETHPAALKIFYGPSQSSEVRRLAIQAQQEGAREVLATMSRYFEIPDTHKILDKFSLAAALNDSIWAISFIRHGCITDELAEEGKRAVRAYISAYIGTYHRRRFAP</sequence>
<dbReference type="GO" id="GO:0003677">
    <property type="term" value="F:DNA binding"/>
    <property type="evidence" value="ECO:0007669"/>
    <property type="project" value="UniProtKB-UniRule"/>
</dbReference>
<keyword evidence="5" id="KW-1185">Reference proteome</keyword>
<dbReference type="RefSeq" id="WP_085824686.1">
    <property type="nucleotide sequence ID" value="NZ_FWFP01000016.1"/>
</dbReference>
<dbReference type="EMBL" id="FWFP01000016">
    <property type="protein sequence ID" value="SLN75662.1"/>
    <property type="molecule type" value="Genomic_DNA"/>
</dbReference>
<evidence type="ECO:0000256" key="1">
    <source>
        <dbReference type="ARBA" id="ARBA00023125"/>
    </source>
</evidence>
<evidence type="ECO:0000313" key="4">
    <source>
        <dbReference type="EMBL" id="SLN75662.1"/>
    </source>
</evidence>
<keyword evidence="1 2" id="KW-0238">DNA-binding</keyword>
<dbReference type="SUPFAM" id="SSF46689">
    <property type="entry name" value="Homeodomain-like"/>
    <property type="match status" value="1"/>
</dbReference>
<reference evidence="5" key="1">
    <citation type="submission" date="2017-03" db="EMBL/GenBank/DDBJ databases">
        <authorList>
            <person name="Rodrigo-Torres L."/>
            <person name="Arahal R.D."/>
            <person name="Lucena T."/>
        </authorList>
    </citation>
    <scope>NUCLEOTIDE SEQUENCE [LARGE SCALE GENOMIC DNA]</scope>
    <source>
        <strain evidence="5">CECT 8411</strain>
    </source>
</reference>
<proteinExistence type="predicted"/>
<feature type="domain" description="HTH tetR-type" evidence="3">
    <location>
        <begin position="26"/>
        <end position="86"/>
    </location>
</feature>
<dbReference type="AlphaFoldDB" id="A0A1X7AC24"/>
<dbReference type="OrthoDB" id="9808189at2"/>
<protein>
    <recommendedName>
        <fullName evidence="3">HTH tetR-type domain-containing protein</fullName>
    </recommendedName>
</protein>
<evidence type="ECO:0000259" key="3">
    <source>
        <dbReference type="PROSITE" id="PS50977"/>
    </source>
</evidence>
<dbReference type="Gene3D" id="1.10.357.10">
    <property type="entry name" value="Tetracycline Repressor, domain 2"/>
    <property type="match status" value="1"/>
</dbReference>
<dbReference type="Proteomes" id="UP000193778">
    <property type="component" value="Unassembled WGS sequence"/>
</dbReference>
<dbReference type="InterPro" id="IPR001647">
    <property type="entry name" value="HTH_TetR"/>
</dbReference>
<dbReference type="InterPro" id="IPR009057">
    <property type="entry name" value="Homeodomain-like_sf"/>
</dbReference>
<accession>A0A1X7AC24</accession>
<evidence type="ECO:0000256" key="2">
    <source>
        <dbReference type="PROSITE-ProRule" id="PRU00335"/>
    </source>
</evidence>
<feature type="DNA-binding region" description="H-T-H motif" evidence="2">
    <location>
        <begin position="49"/>
        <end position="68"/>
    </location>
</feature>
<gene>
    <name evidence="4" type="ORF">RUM8411_04247</name>
</gene>